<reference evidence="2" key="1">
    <citation type="journal article" date="2014" name="Proc. Natl. Acad. Sci. U.S.A.">
        <title>Extensive sampling of basidiomycete genomes demonstrates inadequacy of the white-rot/brown-rot paradigm for wood decay fungi.</title>
        <authorList>
            <person name="Riley R."/>
            <person name="Salamov A.A."/>
            <person name="Brown D.W."/>
            <person name="Nagy L.G."/>
            <person name="Floudas D."/>
            <person name="Held B.W."/>
            <person name="Levasseur A."/>
            <person name="Lombard V."/>
            <person name="Morin E."/>
            <person name="Otillar R."/>
            <person name="Lindquist E.A."/>
            <person name="Sun H."/>
            <person name="LaButti K.M."/>
            <person name="Schmutz J."/>
            <person name="Jabbour D."/>
            <person name="Luo H."/>
            <person name="Baker S.E."/>
            <person name="Pisabarro A.G."/>
            <person name="Walton J.D."/>
            <person name="Blanchette R.A."/>
            <person name="Henrissat B."/>
            <person name="Martin F."/>
            <person name="Cullen D."/>
            <person name="Hibbett D.S."/>
            <person name="Grigoriev I.V."/>
        </authorList>
    </citation>
    <scope>NUCLEOTIDE SEQUENCE [LARGE SCALE GENOMIC DNA]</scope>
    <source>
        <strain evidence="2">CBS 339.88</strain>
    </source>
</reference>
<sequence length="581" mass="65515">MIKTDDQNPASSADANYARDEDPLLVGDQQLALEVIQPKTLIDSVPDELLSLILEFGFFDFSGARYPNNAFRTLLLQASHRFRNITLHTPSVWSVIRLPGQNLLREFASLPVQLERSKDYALDIKLGFAYGKVVRDVMDLLVPHSKRWRRASFTIINNDSEVLPFLRHIPLPTLEGLDIDCPFDLSPHSISFLTFDLQPPRLSHLCLRNISLQNIGISFQGLKVLGIRGNHEWSHLPQFKVLENSNLLESLIIDMPEGELYQPTLQSLSSSGFEIKLPALHTFLLYTSQSLSVNSIAFIRAFSAPKLQLLMVWKGPSRTLLSYTEEADIRHRITNPAFYYPPVKLTYAGLPNSLLIQSERISTALKTLSAKILTNLETLAVNYDLAPFLPQDDLAVVLAPPLPALHSLILKSMTLSQLESVTAPFMYHPHHYPNLTALQLSNIPDLVSINRSHYGYVNFSDGFPHLRRLALDGVSSNAFIHQLLPKASSRVEENSSHIPWPNFEVLSICNDAHVSKPLLHRVISVRENIGKPIFKLILDKYFSSNMESWNWMKEHVEVVAARTGTQESLPVFNNPLFKSPS</sequence>
<organism evidence="1 2">
    <name type="scientific">Galerina marginata (strain CBS 339.88)</name>
    <dbReference type="NCBI Taxonomy" id="685588"/>
    <lineage>
        <taxon>Eukaryota</taxon>
        <taxon>Fungi</taxon>
        <taxon>Dikarya</taxon>
        <taxon>Basidiomycota</taxon>
        <taxon>Agaricomycotina</taxon>
        <taxon>Agaricomycetes</taxon>
        <taxon>Agaricomycetidae</taxon>
        <taxon>Agaricales</taxon>
        <taxon>Agaricineae</taxon>
        <taxon>Strophariaceae</taxon>
        <taxon>Galerina</taxon>
    </lineage>
</organism>
<protein>
    <recommendedName>
        <fullName evidence="3">F-box domain-containing protein</fullName>
    </recommendedName>
</protein>
<dbReference type="InterPro" id="IPR032675">
    <property type="entry name" value="LRR_dom_sf"/>
</dbReference>
<evidence type="ECO:0000313" key="2">
    <source>
        <dbReference type="Proteomes" id="UP000027222"/>
    </source>
</evidence>
<dbReference type="HOGENOM" id="CLU_014531_0_0_1"/>
<dbReference type="EMBL" id="KL142387">
    <property type="protein sequence ID" value="KDR73042.1"/>
    <property type="molecule type" value="Genomic_DNA"/>
</dbReference>
<dbReference type="STRING" id="685588.A0A067SSN0"/>
<gene>
    <name evidence="1" type="ORF">GALMADRAFT_252456</name>
</gene>
<dbReference type="AlphaFoldDB" id="A0A067SSN0"/>
<dbReference type="Proteomes" id="UP000027222">
    <property type="component" value="Unassembled WGS sequence"/>
</dbReference>
<evidence type="ECO:0008006" key="3">
    <source>
        <dbReference type="Google" id="ProtNLM"/>
    </source>
</evidence>
<name>A0A067SSN0_GALM3</name>
<proteinExistence type="predicted"/>
<accession>A0A067SSN0</accession>
<dbReference type="Gene3D" id="3.80.10.10">
    <property type="entry name" value="Ribonuclease Inhibitor"/>
    <property type="match status" value="1"/>
</dbReference>
<dbReference type="SUPFAM" id="SSF52047">
    <property type="entry name" value="RNI-like"/>
    <property type="match status" value="1"/>
</dbReference>
<evidence type="ECO:0000313" key="1">
    <source>
        <dbReference type="EMBL" id="KDR73042.1"/>
    </source>
</evidence>
<keyword evidence="2" id="KW-1185">Reference proteome</keyword>
<dbReference type="OrthoDB" id="3155440at2759"/>